<organism evidence="1 2">
    <name type="scientific">Gossypium lobatum</name>
    <dbReference type="NCBI Taxonomy" id="34289"/>
    <lineage>
        <taxon>Eukaryota</taxon>
        <taxon>Viridiplantae</taxon>
        <taxon>Streptophyta</taxon>
        <taxon>Embryophyta</taxon>
        <taxon>Tracheophyta</taxon>
        <taxon>Spermatophyta</taxon>
        <taxon>Magnoliopsida</taxon>
        <taxon>eudicotyledons</taxon>
        <taxon>Gunneridae</taxon>
        <taxon>Pentapetalae</taxon>
        <taxon>rosids</taxon>
        <taxon>malvids</taxon>
        <taxon>Malvales</taxon>
        <taxon>Malvaceae</taxon>
        <taxon>Malvoideae</taxon>
        <taxon>Gossypium</taxon>
    </lineage>
</organism>
<feature type="non-terminal residue" evidence="1">
    <location>
        <position position="43"/>
    </location>
</feature>
<protein>
    <submittedName>
        <fullName evidence="1">Uncharacterized protein</fullName>
    </submittedName>
</protein>
<reference evidence="1 2" key="1">
    <citation type="journal article" date="2019" name="Genome Biol. Evol.">
        <title>Insights into the evolution of the New World diploid cottons (Gossypium, subgenus Houzingenia) based on genome sequencing.</title>
        <authorList>
            <person name="Grover C.E."/>
            <person name="Arick M.A. 2nd"/>
            <person name="Thrash A."/>
            <person name="Conover J.L."/>
            <person name="Sanders W.S."/>
            <person name="Peterson D.G."/>
            <person name="Frelichowski J.E."/>
            <person name="Scheffler J.A."/>
            <person name="Scheffler B.E."/>
            <person name="Wendel J.F."/>
        </authorList>
    </citation>
    <scope>NUCLEOTIDE SEQUENCE [LARGE SCALE GENOMIC DNA]</scope>
    <source>
        <strain evidence="1">157</strain>
        <tissue evidence="1">Leaf</tissue>
    </source>
</reference>
<comment type="caution">
    <text evidence="1">The sequence shown here is derived from an EMBL/GenBank/DDBJ whole genome shotgun (WGS) entry which is preliminary data.</text>
</comment>
<keyword evidence="2" id="KW-1185">Reference proteome</keyword>
<dbReference type="AlphaFoldDB" id="A0A7J8MP91"/>
<sequence length="43" mass="4584">MANLSALPHLPQYTPGMLINGNKRLIKPRAFPVVAAKSGPLNS</sequence>
<dbReference type="EMBL" id="JABEZX010000009">
    <property type="protein sequence ID" value="MBA0566463.1"/>
    <property type="molecule type" value="Genomic_DNA"/>
</dbReference>
<name>A0A7J8MP91_9ROSI</name>
<proteinExistence type="predicted"/>
<evidence type="ECO:0000313" key="1">
    <source>
        <dbReference type="EMBL" id="MBA0566463.1"/>
    </source>
</evidence>
<accession>A0A7J8MP91</accession>
<gene>
    <name evidence="1" type="ORF">Golob_011276</name>
</gene>
<evidence type="ECO:0000313" key="2">
    <source>
        <dbReference type="Proteomes" id="UP000593572"/>
    </source>
</evidence>
<dbReference type="Proteomes" id="UP000593572">
    <property type="component" value="Unassembled WGS sequence"/>
</dbReference>